<dbReference type="Pfam" id="PF00583">
    <property type="entry name" value="Acetyltransf_1"/>
    <property type="match status" value="1"/>
</dbReference>
<dbReference type="AlphaFoldDB" id="A0A6B0T9U7"/>
<dbReference type="Proteomes" id="UP000437065">
    <property type="component" value="Unassembled WGS sequence"/>
</dbReference>
<feature type="domain" description="N-acetyltransferase" evidence="1">
    <location>
        <begin position="20"/>
        <end position="180"/>
    </location>
</feature>
<gene>
    <name evidence="2" type="ORF">GRX01_18515</name>
</gene>
<evidence type="ECO:0000313" key="3">
    <source>
        <dbReference type="Proteomes" id="UP000437065"/>
    </source>
</evidence>
<comment type="caution">
    <text evidence="2">The sequence shown here is derived from an EMBL/GenBank/DDBJ whole genome shotgun (WGS) entry which is preliminary data.</text>
</comment>
<dbReference type="RefSeq" id="WP_159671308.1">
    <property type="nucleotide sequence ID" value="NZ_WUUS01000017.1"/>
</dbReference>
<evidence type="ECO:0000313" key="2">
    <source>
        <dbReference type="EMBL" id="MXR43319.1"/>
    </source>
</evidence>
<dbReference type="PROSITE" id="PS51186">
    <property type="entry name" value="GNAT"/>
    <property type="match status" value="1"/>
</dbReference>
<dbReference type="InterPro" id="IPR000182">
    <property type="entry name" value="GNAT_dom"/>
</dbReference>
<dbReference type="PANTHER" id="PTHR13355:SF11">
    <property type="entry name" value="GLUCOSAMINE 6-PHOSPHATE N-ACETYLTRANSFERASE"/>
    <property type="match status" value="1"/>
</dbReference>
<accession>A0A6B0T9U7</accession>
<dbReference type="EMBL" id="WUUS01000017">
    <property type="protein sequence ID" value="MXR43319.1"/>
    <property type="molecule type" value="Genomic_DNA"/>
</dbReference>
<keyword evidence="3" id="KW-1185">Reference proteome</keyword>
<keyword evidence="2" id="KW-0808">Transferase</keyword>
<evidence type="ECO:0000259" key="1">
    <source>
        <dbReference type="PROSITE" id="PS51186"/>
    </source>
</evidence>
<name>A0A6B0T9U7_9EURY</name>
<proteinExistence type="predicted"/>
<dbReference type="PANTHER" id="PTHR13355">
    <property type="entry name" value="GLUCOSAMINE 6-PHOSPHATE N-ACETYLTRANSFERASE"/>
    <property type="match status" value="1"/>
</dbReference>
<dbReference type="InterPro" id="IPR016181">
    <property type="entry name" value="Acyl_CoA_acyltransferase"/>
</dbReference>
<dbReference type="Gene3D" id="3.40.630.30">
    <property type="match status" value="1"/>
</dbReference>
<dbReference type="CDD" id="cd04301">
    <property type="entry name" value="NAT_SF"/>
    <property type="match status" value="1"/>
</dbReference>
<organism evidence="2 3">
    <name type="scientific">Halobaculum saliterrae</name>
    <dbReference type="NCBI Taxonomy" id="2073113"/>
    <lineage>
        <taxon>Archaea</taxon>
        <taxon>Methanobacteriati</taxon>
        <taxon>Methanobacteriota</taxon>
        <taxon>Stenosarchaea group</taxon>
        <taxon>Halobacteria</taxon>
        <taxon>Halobacteriales</taxon>
        <taxon>Haloferacaceae</taxon>
        <taxon>Halobaculum</taxon>
    </lineage>
</organism>
<dbReference type="SUPFAM" id="SSF55729">
    <property type="entry name" value="Acyl-CoA N-acyltransferases (Nat)"/>
    <property type="match status" value="1"/>
</dbReference>
<dbReference type="GO" id="GO:0004343">
    <property type="term" value="F:glucosamine 6-phosphate N-acetyltransferase activity"/>
    <property type="evidence" value="ECO:0007669"/>
    <property type="project" value="TreeGrafter"/>
</dbReference>
<protein>
    <submittedName>
        <fullName evidence="2">GNAT family N-acetyltransferase</fullName>
    </submittedName>
</protein>
<dbReference type="OrthoDB" id="111868at2157"/>
<dbReference type="InterPro" id="IPR039143">
    <property type="entry name" value="GNPNAT1-like"/>
</dbReference>
<sequence length="180" mass="19868">MDDDEDPADGNFAPARADWTATVAATESDWEAVVDLRMRVFVDEQGVPEHLELDEHDEDPLDSDVDHLLVRDTARGGEAVATARLRAVDADDYGALDAGTERVAKVERVVVARDRRGEGWGARVMGAVEDRARGRGLAEAVLHAQTHAAGFYERLDYAVDDALGTFDEDGIEHVRMRRRL</sequence>
<reference evidence="2 3" key="1">
    <citation type="submission" date="2019-12" db="EMBL/GenBank/DDBJ databases">
        <title>Isolation and characterization of three novel carbon monoxide-oxidizing members of Halobacteria from salione crusts and soils.</title>
        <authorList>
            <person name="Myers M.R."/>
            <person name="King G.M."/>
        </authorList>
    </citation>
    <scope>NUCLEOTIDE SEQUENCE [LARGE SCALE GENOMIC DNA]</scope>
    <source>
        <strain evidence="2 3">WSA2</strain>
    </source>
</reference>